<gene>
    <name evidence="3" type="ORF">JXQ802_LOCUS16143</name>
    <name evidence="2" type="ORF">PYM288_LOCUS12440</name>
    <name evidence="1" type="ORF">RFH988_LOCUS6840</name>
</gene>
<sequence>MSLLPTTLEMLPDEMLLEICRYLHSGDVLYSFFGLNSRLNRTIAFYRQHVSLHKTFYMQFIHIFTIILPQIELSIRSLVIFELESPLFFESFKNNHTYQCLEKLTLVNWTDEKLILFVDTLHGMKHFHKLLIQALDLTESVTNINLLRKILGTNDNQLTHVCFDHECDALNLTDEENCEMSFPNIIQLDIELQTTNDLLKLVRITPNVEQLHLTFKRPWVKVSFDQHIFSYLTELNVYAMSWFSTFDDLKTLIQISPTIENFSFVLVTRDYSMIDGQCVLSLVSTYVKQFSYSICYHSSDKDDKFDPINIIKSWKSIPIAYSINENDKRIFLHTVSYEVSRLSLRSLFNKQMSANLNSQTYRKVRHLHVYDTIALKEIAGIVRHCRQILDLIISIRALPSRIQELQNTSIALPYLSRLDFLSIQGTPPDSGYIEKILSIAPNLSAISIDFDCLYKLLSDDDQSLFLFSLLHQRIAILCIRFEDTSIQKLTNEHIHCIARIFFRVNHMCIDLRNSNLKIESHTISLILNYFPKLMVLSMYGQLSEYINSNKDILCQYLVEQSTGRLTNIDTFKIDYGNERLKVWM</sequence>
<evidence type="ECO:0000313" key="3">
    <source>
        <dbReference type="EMBL" id="CAF1040848.1"/>
    </source>
</evidence>
<evidence type="ECO:0000313" key="1">
    <source>
        <dbReference type="EMBL" id="CAF0858545.1"/>
    </source>
</evidence>
<organism evidence="1 5">
    <name type="scientific">Rotaria sordida</name>
    <dbReference type="NCBI Taxonomy" id="392033"/>
    <lineage>
        <taxon>Eukaryota</taxon>
        <taxon>Metazoa</taxon>
        <taxon>Spiralia</taxon>
        <taxon>Gnathifera</taxon>
        <taxon>Rotifera</taxon>
        <taxon>Eurotatoria</taxon>
        <taxon>Bdelloidea</taxon>
        <taxon>Philodinida</taxon>
        <taxon>Philodinidae</taxon>
        <taxon>Rotaria</taxon>
    </lineage>
</organism>
<evidence type="ECO:0000313" key="2">
    <source>
        <dbReference type="EMBL" id="CAF0957317.1"/>
    </source>
</evidence>
<dbReference type="Proteomes" id="UP000663854">
    <property type="component" value="Unassembled WGS sequence"/>
</dbReference>
<keyword evidence="4" id="KW-1185">Reference proteome</keyword>
<dbReference type="Proteomes" id="UP000663870">
    <property type="component" value="Unassembled WGS sequence"/>
</dbReference>
<dbReference type="Proteomes" id="UP000663882">
    <property type="component" value="Unassembled WGS sequence"/>
</dbReference>
<dbReference type="EMBL" id="CAJNOH010000231">
    <property type="protein sequence ID" value="CAF0957317.1"/>
    <property type="molecule type" value="Genomic_DNA"/>
</dbReference>
<comment type="caution">
    <text evidence="1">The sequence shown here is derived from an EMBL/GenBank/DDBJ whole genome shotgun (WGS) entry which is preliminary data.</text>
</comment>
<proteinExistence type="predicted"/>
<dbReference type="EMBL" id="CAJNOL010000387">
    <property type="protein sequence ID" value="CAF1040848.1"/>
    <property type="molecule type" value="Genomic_DNA"/>
</dbReference>
<dbReference type="EMBL" id="CAJNOO010000211">
    <property type="protein sequence ID" value="CAF0858545.1"/>
    <property type="molecule type" value="Genomic_DNA"/>
</dbReference>
<dbReference type="AlphaFoldDB" id="A0A813X0Q2"/>
<protein>
    <recommendedName>
        <fullName evidence="6">F-box domain-containing protein</fullName>
    </recommendedName>
</protein>
<accession>A0A813X0Q2</accession>
<reference evidence="1" key="1">
    <citation type="submission" date="2021-02" db="EMBL/GenBank/DDBJ databases">
        <authorList>
            <person name="Nowell W R."/>
        </authorList>
    </citation>
    <scope>NUCLEOTIDE SEQUENCE</scope>
</reference>
<evidence type="ECO:0008006" key="6">
    <source>
        <dbReference type="Google" id="ProtNLM"/>
    </source>
</evidence>
<evidence type="ECO:0000313" key="5">
    <source>
        <dbReference type="Proteomes" id="UP000663882"/>
    </source>
</evidence>
<evidence type="ECO:0000313" key="4">
    <source>
        <dbReference type="Proteomes" id="UP000663870"/>
    </source>
</evidence>
<dbReference type="OrthoDB" id="9978429at2759"/>
<name>A0A813X0Q2_9BILA</name>